<sequence>MEAHSDKGTSLKVVVLGVLPYGKWISPTLVKFSIGSPEYHCLPSCPMESPHT</sequence>
<dbReference type="Proteomes" id="UP000001075">
    <property type="component" value="Unassembled WGS sequence"/>
</dbReference>
<dbReference type="EMBL" id="JH000828">
    <property type="protein sequence ID" value="EGW04799.1"/>
    <property type="molecule type" value="Genomic_DNA"/>
</dbReference>
<name>G3HWC6_CRIGR</name>
<proteinExistence type="predicted"/>
<dbReference type="AlphaFoldDB" id="G3HWC6"/>
<protein>
    <submittedName>
        <fullName evidence="1">Uncharacterized protein</fullName>
    </submittedName>
</protein>
<accession>G3HWC6</accession>
<evidence type="ECO:0000313" key="1">
    <source>
        <dbReference type="EMBL" id="EGW04799.1"/>
    </source>
</evidence>
<evidence type="ECO:0000313" key="2">
    <source>
        <dbReference type="Proteomes" id="UP000001075"/>
    </source>
</evidence>
<dbReference type="InParanoid" id="G3HWC6"/>
<reference evidence="2" key="1">
    <citation type="journal article" date="2011" name="Nat. Biotechnol.">
        <title>The genomic sequence of the Chinese hamster ovary (CHO)-K1 cell line.</title>
        <authorList>
            <person name="Xu X."/>
            <person name="Nagarajan H."/>
            <person name="Lewis N.E."/>
            <person name="Pan S."/>
            <person name="Cai Z."/>
            <person name="Liu X."/>
            <person name="Chen W."/>
            <person name="Xie M."/>
            <person name="Wang W."/>
            <person name="Hammond S."/>
            <person name="Andersen M.R."/>
            <person name="Neff N."/>
            <person name="Passarelli B."/>
            <person name="Koh W."/>
            <person name="Fan H.C."/>
            <person name="Wang J."/>
            <person name="Gui Y."/>
            <person name="Lee K.H."/>
            <person name="Betenbaugh M.J."/>
            <person name="Quake S.R."/>
            <person name="Famili I."/>
            <person name="Palsson B.O."/>
            <person name="Wang J."/>
        </authorList>
    </citation>
    <scope>NUCLEOTIDE SEQUENCE [LARGE SCALE GENOMIC DNA]</scope>
    <source>
        <strain evidence="2">CHO K1 cell line</strain>
    </source>
</reference>
<gene>
    <name evidence="1" type="ORF">I79_015282</name>
</gene>
<organism evidence="1 2">
    <name type="scientific">Cricetulus griseus</name>
    <name type="common">Chinese hamster</name>
    <name type="synonym">Cricetulus barabensis griseus</name>
    <dbReference type="NCBI Taxonomy" id="10029"/>
    <lineage>
        <taxon>Eukaryota</taxon>
        <taxon>Metazoa</taxon>
        <taxon>Chordata</taxon>
        <taxon>Craniata</taxon>
        <taxon>Vertebrata</taxon>
        <taxon>Euteleostomi</taxon>
        <taxon>Mammalia</taxon>
        <taxon>Eutheria</taxon>
        <taxon>Euarchontoglires</taxon>
        <taxon>Glires</taxon>
        <taxon>Rodentia</taxon>
        <taxon>Myomorpha</taxon>
        <taxon>Muroidea</taxon>
        <taxon>Cricetidae</taxon>
        <taxon>Cricetinae</taxon>
        <taxon>Cricetulus</taxon>
    </lineage>
</organism>